<dbReference type="CDD" id="cd06267">
    <property type="entry name" value="PBP1_LacI_sugar_binding-like"/>
    <property type="match status" value="1"/>
</dbReference>
<sequence>MTISVHPVATVCPSCGGIEHQTKAGSNHGCQRYKCGLCQHRYTPAAGERGYPTEIRAQAALLRSQGVTIREIAHRLGVNHQSVANWLRSSGGEDDVPPKFDRETGLTTPAQIASPKRRPTIHDVAARAGVSVSSISNYINQRGRMTEATRQRIHAAVEELNFTPSALTQAIRKRRTNILGVLAFGMHGLDETDGSSLAPALLRGFYDGADDAGNDLLLYTQGPDCERGERGLRFLDGHIDGLLWVSPNLHEPSLERVVAAGLPVVALLARRVAEGAGYVDGDNRGAMRMLVAHLAERGHRRIAYTGPERYSDLVDRHEGYQTALAEHGLPWDAALQVRIGKKELEETYGQILDGWLALPDPPTAIMCWDDQPAALFADALQARGLRVPEDMALTGFDDTPIASRVAGGLTTVRQPFRQMGRQAVESLLALVRGDSMEIPRQILPMELVVRASTGGRRS</sequence>
<dbReference type="Pfam" id="PF13384">
    <property type="entry name" value="HTH_23"/>
    <property type="match status" value="1"/>
</dbReference>
<dbReference type="InterPro" id="IPR010982">
    <property type="entry name" value="Lambda_DNA-bd_dom_sf"/>
</dbReference>
<dbReference type="PANTHER" id="PTHR30146">
    <property type="entry name" value="LACI-RELATED TRANSCRIPTIONAL REPRESSOR"/>
    <property type="match status" value="1"/>
</dbReference>
<dbReference type="Proteomes" id="UP000287394">
    <property type="component" value="Chromosome"/>
</dbReference>
<keyword evidence="3" id="KW-0238">DNA-binding</keyword>
<dbReference type="PANTHER" id="PTHR30146:SF148">
    <property type="entry name" value="HTH-TYPE TRANSCRIPTIONAL REPRESSOR PURR-RELATED"/>
    <property type="match status" value="1"/>
</dbReference>
<accession>A0A402CX85</accession>
<dbReference type="KEGG" id="ccot:CCAX7_44650"/>
<dbReference type="GO" id="GO:0000976">
    <property type="term" value="F:transcription cis-regulatory region binding"/>
    <property type="evidence" value="ECO:0007669"/>
    <property type="project" value="TreeGrafter"/>
</dbReference>
<dbReference type="InterPro" id="IPR000843">
    <property type="entry name" value="HTH_LacI"/>
</dbReference>
<keyword evidence="2" id="KW-0805">Transcription regulation</keyword>
<protein>
    <submittedName>
        <fullName evidence="5">Uncharacterized protein</fullName>
    </submittedName>
</protein>
<organism evidence="5 6">
    <name type="scientific">Capsulimonas corticalis</name>
    <dbReference type="NCBI Taxonomy" id="2219043"/>
    <lineage>
        <taxon>Bacteria</taxon>
        <taxon>Bacillati</taxon>
        <taxon>Armatimonadota</taxon>
        <taxon>Armatimonadia</taxon>
        <taxon>Capsulimonadales</taxon>
        <taxon>Capsulimonadaceae</taxon>
        <taxon>Capsulimonas</taxon>
    </lineage>
</organism>
<proteinExistence type="predicted"/>
<dbReference type="GO" id="GO:0003700">
    <property type="term" value="F:DNA-binding transcription factor activity"/>
    <property type="evidence" value="ECO:0007669"/>
    <property type="project" value="TreeGrafter"/>
</dbReference>
<dbReference type="PROSITE" id="PS00356">
    <property type="entry name" value="HTH_LACI_1"/>
    <property type="match status" value="1"/>
</dbReference>
<dbReference type="Pfam" id="PF13377">
    <property type="entry name" value="Peripla_BP_3"/>
    <property type="match status" value="1"/>
</dbReference>
<evidence type="ECO:0000313" key="5">
    <source>
        <dbReference type="EMBL" id="BDI32414.1"/>
    </source>
</evidence>
<dbReference type="SUPFAM" id="SSF47413">
    <property type="entry name" value="lambda repressor-like DNA-binding domains"/>
    <property type="match status" value="1"/>
</dbReference>
<dbReference type="SMART" id="SM00354">
    <property type="entry name" value="HTH_LACI"/>
    <property type="match status" value="1"/>
</dbReference>
<evidence type="ECO:0000256" key="2">
    <source>
        <dbReference type="ARBA" id="ARBA00023015"/>
    </source>
</evidence>
<dbReference type="CDD" id="cd01392">
    <property type="entry name" value="HTH_LacI"/>
    <property type="match status" value="1"/>
</dbReference>
<dbReference type="Gene3D" id="3.40.50.2300">
    <property type="match status" value="2"/>
</dbReference>
<dbReference type="Pfam" id="PF00356">
    <property type="entry name" value="LacI"/>
    <property type="match status" value="1"/>
</dbReference>
<dbReference type="Gene3D" id="1.10.10.60">
    <property type="entry name" value="Homeodomain-like"/>
    <property type="match status" value="1"/>
</dbReference>
<keyword evidence="1" id="KW-0678">Repressor</keyword>
<dbReference type="InterPro" id="IPR046335">
    <property type="entry name" value="LacI/GalR-like_sensor"/>
</dbReference>
<evidence type="ECO:0000256" key="3">
    <source>
        <dbReference type="ARBA" id="ARBA00023125"/>
    </source>
</evidence>
<reference evidence="5 6" key="1">
    <citation type="journal article" date="2019" name="Int. J. Syst. Evol. Microbiol.">
        <title>Capsulimonas corticalis gen. nov., sp. nov., an aerobic capsulated bacterium, of a novel bacterial order, Capsulimonadales ord. nov., of the class Armatimonadia of the phylum Armatimonadetes.</title>
        <authorList>
            <person name="Li J."/>
            <person name="Kudo C."/>
            <person name="Tonouchi A."/>
        </authorList>
    </citation>
    <scope>NUCLEOTIDE SEQUENCE [LARGE SCALE GENOMIC DNA]</scope>
    <source>
        <strain evidence="5 6">AX-7</strain>
    </source>
</reference>
<evidence type="ECO:0000256" key="1">
    <source>
        <dbReference type="ARBA" id="ARBA00022491"/>
    </source>
</evidence>
<keyword evidence="6" id="KW-1185">Reference proteome</keyword>
<keyword evidence="4" id="KW-0804">Transcription</keyword>
<dbReference type="InterPro" id="IPR009057">
    <property type="entry name" value="Homeodomain-like_sf"/>
</dbReference>
<dbReference type="RefSeq" id="WP_165864260.1">
    <property type="nucleotide sequence ID" value="NZ_AP025739.1"/>
</dbReference>
<dbReference type="PROSITE" id="PS50932">
    <property type="entry name" value="HTH_LACI_2"/>
    <property type="match status" value="1"/>
</dbReference>
<dbReference type="EMBL" id="AP025739">
    <property type="protein sequence ID" value="BDI32414.1"/>
    <property type="molecule type" value="Genomic_DNA"/>
</dbReference>
<dbReference type="SUPFAM" id="SSF53822">
    <property type="entry name" value="Periplasmic binding protein-like I"/>
    <property type="match status" value="1"/>
</dbReference>
<name>A0A402CX85_9BACT</name>
<evidence type="ECO:0000256" key="4">
    <source>
        <dbReference type="ARBA" id="ARBA00023163"/>
    </source>
</evidence>
<dbReference type="AlphaFoldDB" id="A0A402CX85"/>
<dbReference type="InterPro" id="IPR028082">
    <property type="entry name" value="Peripla_BP_I"/>
</dbReference>
<gene>
    <name evidence="5" type="ORF">CCAX7_44650</name>
</gene>
<evidence type="ECO:0000313" key="6">
    <source>
        <dbReference type="Proteomes" id="UP000287394"/>
    </source>
</evidence>
<dbReference type="SUPFAM" id="SSF46689">
    <property type="entry name" value="Homeodomain-like"/>
    <property type="match status" value="1"/>
</dbReference>
<dbReference type="Gene3D" id="1.10.260.40">
    <property type="entry name" value="lambda repressor-like DNA-binding domains"/>
    <property type="match status" value="1"/>
</dbReference>